<gene>
    <name evidence="1" type="ORF">F542_19220</name>
</gene>
<evidence type="ECO:0000313" key="1">
    <source>
        <dbReference type="EMBL" id="AHG82634.1"/>
    </source>
</evidence>
<evidence type="ECO:0000313" key="2">
    <source>
        <dbReference type="Proteomes" id="UP000019091"/>
    </source>
</evidence>
<dbReference type="Proteomes" id="UP000019091">
    <property type="component" value="Chromosome"/>
</dbReference>
<protein>
    <submittedName>
        <fullName evidence="1">Uncharacterized protein</fullName>
    </submittedName>
</protein>
<proteinExistence type="predicted"/>
<accession>A0A4V7IC77</accession>
<organism evidence="1 2">
    <name type="scientific">Bibersteinia trehalosi USDA-ARS-USMARC-188</name>
    <dbReference type="NCBI Taxonomy" id="1263829"/>
    <lineage>
        <taxon>Bacteria</taxon>
        <taxon>Pseudomonadati</taxon>
        <taxon>Pseudomonadota</taxon>
        <taxon>Gammaproteobacteria</taxon>
        <taxon>Pasteurellales</taxon>
        <taxon>Pasteurellaceae</taxon>
        <taxon>Bibersteinia</taxon>
    </lineage>
</organism>
<dbReference type="EMBL" id="CP006954">
    <property type="protein sequence ID" value="AHG82634.1"/>
    <property type="molecule type" value="Genomic_DNA"/>
</dbReference>
<dbReference type="KEGG" id="btre:F542_19220"/>
<sequence length="43" mass="4862">MILAKDYQNLTACIPFAGKCLITARKTKGRLFSLPFLHLAMHK</sequence>
<dbReference type="AlphaFoldDB" id="A0A4V7IC77"/>
<name>A0A4V7IC77_BIBTR</name>
<reference evidence="1 2" key="1">
    <citation type="journal article" date="2014" name="Genome Announc.">
        <title>Complete Closed Genome Sequences of Three Bibersteinia trehalosi Nasopharyngeal Isolates from Cattle with Shipping Fever.</title>
        <authorList>
            <person name="Harhay G.P."/>
            <person name="McVey D.S."/>
            <person name="Koren S."/>
            <person name="Phillippy A.M."/>
            <person name="Bono J."/>
            <person name="Harhay D.M."/>
            <person name="Clawson M.L."/>
            <person name="Heaton M.P."/>
            <person name="Chitko-McKown C.G."/>
            <person name="Korlach J."/>
            <person name="Smith T.P."/>
        </authorList>
    </citation>
    <scope>NUCLEOTIDE SEQUENCE [LARGE SCALE GENOMIC DNA]</scope>
    <source>
        <strain evidence="1 2">USDA-ARS-USMARC-188</strain>
    </source>
</reference>